<sequence>MKISKIKYITFLSASILLMNISCSKKEKPEADEPSLDDNTPTDASMFYQLQRVENFGGDTEYDGPVDGARNAIFFSLDTKKGISENYQKSNRWDLSFSDIYNAKIGSNNGKSTSSLGTGSSGIGGIYITEKPFDEVIDIPADSEFKTSVFLDSNGSFGDGIGWAIYDFTGTTIGNGDDNKAHVCYALGNPLNLNNGKTLVRTLVRTLIVKTAKGNYAKIKMISLYKNVFAPIDMNRQSESPFFTFEYILVPKGSTKFEINQ</sequence>
<dbReference type="RefSeq" id="WP_379663539.1">
    <property type="nucleotide sequence ID" value="NZ_JBHUDG010000042.1"/>
</dbReference>
<gene>
    <name evidence="1" type="ORF">ACFSAH_14945</name>
</gene>
<protein>
    <submittedName>
        <fullName evidence="1">HmuY family protein</fullName>
    </submittedName>
</protein>
<accession>A0ABW4IEH7</accession>
<organism evidence="1 2">
    <name type="scientific">Pseudopedobacter beijingensis</name>
    <dbReference type="NCBI Taxonomy" id="1207056"/>
    <lineage>
        <taxon>Bacteria</taxon>
        <taxon>Pseudomonadati</taxon>
        <taxon>Bacteroidota</taxon>
        <taxon>Sphingobacteriia</taxon>
        <taxon>Sphingobacteriales</taxon>
        <taxon>Sphingobacteriaceae</taxon>
        <taxon>Pseudopedobacter</taxon>
    </lineage>
</organism>
<dbReference type="Pfam" id="PF14064">
    <property type="entry name" value="HmuY"/>
    <property type="match status" value="1"/>
</dbReference>
<comment type="caution">
    <text evidence="1">The sequence shown here is derived from an EMBL/GenBank/DDBJ whole genome shotgun (WGS) entry which is preliminary data.</text>
</comment>
<evidence type="ECO:0000313" key="2">
    <source>
        <dbReference type="Proteomes" id="UP001597118"/>
    </source>
</evidence>
<dbReference type="CDD" id="cd12105">
    <property type="entry name" value="HmuY"/>
    <property type="match status" value="1"/>
</dbReference>
<evidence type="ECO:0000313" key="1">
    <source>
        <dbReference type="EMBL" id="MFD1631171.1"/>
    </source>
</evidence>
<keyword evidence="2" id="KW-1185">Reference proteome</keyword>
<dbReference type="EMBL" id="JBHUDG010000042">
    <property type="protein sequence ID" value="MFD1631171.1"/>
    <property type="molecule type" value="Genomic_DNA"/>
</dbReference>
<dbReference type="InterPro" id="IPR025921">
    <property type="entry name" value="HmuY"/>
</dbReference>
<dbReference type="Proteomes" id="UP001597118">
    <property type="component" value="Unassembled WGS sequence"/>
</dbReference>
<name>A0ABW4IEH7_9SPHI</name>
<reference evidence="2" key="1">
    <citation type="journal article" date="2019" name="Int. J. Syst. Evol. Microbiol.">
        <title>The Global Catalogue of Microorganisms (GCM) 10K type strain sequencing project: providing services to taxonomists for standard genome sequencing and annotation.</title>
        <authorList>
            <consortium name="The Broad Institute Genomics Platform"/>
            <consortium name="The Broad Institute Genome Sequencing Center for Infectious Disease"/>
            <person name="Wu L."/>
            <person name="Ma J."/>
        </authorList>
    </citation>
    <scope>NUCLEOTIDE SEQUENCE [LARGE SCALE GENOMIC DNA]</scope>
    <source>
        <strain evidence="2">CCUG 53762</strain>
    </source>
</reference>
<proteinExistence type="predicted"/>